<evidence type="ECO:0000313" key="1">
    <source>
        <dbReference type="EMBL" id="EEF13825.1"/>
    </source>
</evidence>
<comment type="caution">
    <text evidence="1">The sequence shown here is derived from an EMBL/GenBank/DDBJ whole genome shotgun (WGS) entry which is preliminary data.</text>
</comment>
<gene>
    <name evidence="1" type="ORF">CAMRE0001_0341</name>
</gene>
<evidence type="ECO:0000313" key="2">
    <source>
        <dbReference type="Proteomes" id="UP000003082"/>
    </source>
</evidence>
<accession>B9D2B6</accession>
<name>B9D2B6_CAMRE</name>
<dbReference type="EMBL" id="ACFU01000013">
    <property type="protein sequence ID" value="EEF13825.1"/>
    <property type="molecule type" value="Genomic_DNA"/>
</dbReference>
<keyword evidence="2" id="KW-1185">Reference proteome</keyword>
<dbReference type="AlphaFoldDB" id="B9D2B6"/>
<proteinExistence type="predicted"/>
<sequence length="43" mass="5034">MKTQYQSTRAIIKMLNDRFTDLTRSSNLVIFCVATASRDFKFD</sequence>
<dbReference type="Proteomes" id="UP000003082">
    <property type="component" value="Unassembled WGS sequence"/>
</dbReference>
<organism evidence="1 2">
    <name type="scientific">Campylobacter rectus RM3267</name>
    <dbReference type="NCBI Taxonomy" id="553218"/>
    <lineage>
        <taxon>Bacteria</taxon>
        <taxon>Pseudomonadati</taxon>
        <taxon>Campylobacterota</taxon>
        <taxon>Epsilonproteobacteria</taxon>
        <taxon>Campylobacterales</taxon>
        <taxon>Campylobacteraceae</taxon>
        <taxon>Campylobacter</taxon>
    </lineage>
</organism>
<reference evidence="1 2" key="1">
    <citation type="submission" date="2008-08" db="EMBL/GenBank/DDBJ databases">
        <authorList>
            <person name="Madupu R."/>
            <person name="Durkin A.S."/>
            <person name="Torralba M."/>
            <person name="Methe B."/>
            <person name="Sutton G.G."/>
            <person name="Strausberg R.L."/>
            <person name="Nelson K.E."/>
        </authorList>
    </citation>
    <scope>NUCLEOTIDE SEQUENCE [LARGE SCALE GENOMIC DNA]</scope>
    <source>
        <strain evidence="1 2">RM3267</strain>
    </source>
</reference>
<protein>
    <submittedName>
        <fullName evidence="1">Uncharacterized protein</fullName>
    </submittedName>
</protein>